<comment type="caution">
    <text evidence="8">The sequence shown here is derived from an EMBL/GenBank/DDBJ whole genome shotgun (WGS) entry which is preliminary data.</text>
</comment>
<evidence type="ECO:0000256" key="6">
    <source>
        <dbReference type="ARBA" id="ARBA00023136"/>
    </source>
</evidence>
<dbReference type="Pfam" id="PF13520">
    <property type="entry name" value="AA_permease_2"/>
    <property type="match status" value="1"/>
</dbReference>
<feature type="transmembrane region" description="Helical" evidence="7">
    <location>
        <begin position="347"/>
        <end position="368"/>
    </location>
</feature>
<evidence type="ECO:0000256" key="4">
    <source>
        <dbReference type="ARBA" id="ARBA00022692"/>
    </source>
</evidence>
<feature type="transmembrane region" description="Helical" evidence="7">
    <location>
        <begin position="380"/>
        <end position="402"/>
    </location>
</feature>
<dbReference type="PANTHER" id="PTHR42770">
    <property type="entry name" value="AMINO ACID TRANSPORTER-RELATED"/>
    <property type="match status" value="1"/>
</dbReference>
<organism evidence="8 9">
    <name type="scientific">Mageeibacillus indolicus</name>
    <dbReference type="NCBI Taxonomy" id="884684"/>
    <lineage>
        <taxon>Bacteria</taxon>
        <taxon>Bacillati</taxon>
        <taxon>Bacillota</taxon>
        <taxon>Clostridia</taxon>
        <taxon>Eubacteriales</taxon>
        <taxon>Oscillospiraceae</taxon>
        <taxon>Mageeibacillus</taxon>
    </lineage>
</organism>
<evidence type="ECO:0000313" key="9">
    <source>
        <dbReference type="Proteomes" id="UP000236394"/>
    </source>
</evidence>
<keyword evidence="5 7" id="KW-1133">Transmembrane helix</keyword>
<evidence type="ECO:0000256" key="5">
    <source>
        <dbReference type="ARBA" id="ARBA00022989"/>
    </source>
</evidence>
<feature type="transmembrane region" description="Helical" evidence="7">
    <location>
        <begin position="166"/>
        <end position="188"/>
    </location>
</feature>
<keyword evidence="6 7" id="KW-0472">Membrane</keyword>
<evidence type="ECO:0000256" key="1">
    <source>
        <dbReference type="ARBA" id="ARBA00004651"/>
    </source>
</evidence>
<dbReference type="PIRSF" id="PIRSF006060">
    <property type="entry name" value="AA_transporter"/>
    <property type="match status" value="1"/>
</dbReference>
<dbReference type="RefSeq" id="WP_012992897.1">
    <property type="nucleotide sequence ID" value="NZ_NBZD01000004.1"/>
</dbReference>
<feature type="transmembrane region" description="Helical" evidence="7">
    <location>
        <begin position="452"/>
        <end position="469"/>
    </location>
</feature>
<feature type="transmembrane region" description="Helical" evidence="7">
    <location>
        <begin position="422"/>
        <end position="440"/>
    </location>
</feature>
<feature type="transmembrane region" description="Helical" evidence="7">
    <location>
        <begin position="135"/>
        <end position="154"/>
    </location>
</feature>
<dbReference type="InterPro" id="IPR002293">
    <property type="entry name" value="AA/rel_permease1"/>
</dbReference>
<dbReference type="GO" id="GO:0022857">
    <property type="term" value="F:transmembrane transporter activity"/>
    <property type="evidence" value="ECO:0007669"/>
    <property type="project" value="InterPro"/>
</dbReference>
<proteinExistence type="predicted"/>
<accession>A0A2J8AZN2</accession>
<feature type="transmembrane region" description="Helical" evidence="7">
    <location>
        <begin position="21"/>
        <end position="43"/>
    </location>
</feature>
<name>A0A2J8AZN2_9FIRM</name>
<keyword evidence="4 7" id="KW-0812">Transmembrane</keyword>
<dbReference type="Proteomes" id="UP000236394">
    <property type="component" value="Unassembled WGS sequence"/>
</dbReference>
<keyword evidence="3" id="KW-1003">Cell membrane</keyword>
<feature type="transmembrane region" description="Helical" evidence="7">
    <location>
        <begin position="298"/>
        <end position="319"/>
    </location>
</feature>
<gene>
    <name evidence="8" type="ORF">B7R76_06510</name>
</gene>
<protein>
    <submittedName>
        <fullName evidence="8">Transporter</fullName>
    </submittedName>
</protein>
<feature type="transmembrane region" description="Helical" evidence="7">
    <location>
        <begin position="208"/>
        <end position="225"/>
    </location>
</feature>
<evidence type="ECO:0000256" key="7">
    <source>
        <dbReference type="SAM" id="Phobius"/>
    </source>
</evidence>
<dbReference type="PANTHER" id="PTHR42770:SF15">
    <property type="entry name" value="GLUTAMATE_GAMMA-AMINOBUTYRATE ANTIPORTER-RELATED"/>
    <property type="match status" value="1"/>
</dbReference>
<dbReference type="Gene3D" id="1.20.1740.10">
    <property type="entry name" value="Amino acid/polyamine transporter I"/>
    <property type="match status" value="1"/>
</dbReference>
<dbReference type="AlphaFoldDB" id="A0A2J8AZN2"/>
<comment type="subcellular location">
    <subcellularLocation>
        <location evidence="1">Cell membrane</location>
        <topology evidence="1">Multi-pass membrane protein</topology>
    </subcellularLocation>
</comment>
<dbReference type="InterPro" id="IPR050367">
    <property type="entry name" value="APC_superfamily"/>
</dbReference>
<evidence type="ECO:0000256" key="3">
    <source>
        <dbReference type="ARBA" id="ARBA00022475"/>
    </source>
</evidence>
<evidence type="ECO:0000313" key="8">
    <source>
        <dbReference type="EMBL" id="PNH17984.1"/>
    </source>
</evidence>
<evidence type="ECO:0000256" key="2">
    <source>
        <dbReference type="ARBA" id="ARBA00022448"/>
    </source>
</evidence>
<dbReference type="EMBL" id="NBZD01000004">
    <property type="protein sequence ID" value="PNH17984.1"/>
    <property type="molecule type" value="Genomic_DNA"/>
</dbReference>
<dbReference type="OMA" id="IFGNTKW"/>
<keyword evidence="2" id="KW-0813">Transport</keyword>
<sequence length="476" mass="52837">MEKATQKVPLDAKQRNITWQTLAMMAFMTVWGFGNVINGYAFYGGMRSILTWVIVFVIYFVPYALMVGEMGSAFKEAGGGVSSWVEQSFSKKLAYYAGWTYWVVHMPYISQKPLNIVVAGSWAIWGDKRASDFNFQVIQLICIIIFLLVVVTALQGINIVKKITSIAGLAGLVMSLLFILMAISAPLFRDISFNRVSFNSTTLLPTFDWKYVTSFSVLLFAVGGCEKISPYVNKVKNPGKGFPRGIIFMTAMVITTAILGTIALAMMFDPLNPPKDLVTNGAYEAFQMLGNWYGVGNLFVILYAISIVVAQFAVMVLSIDAPLRILIESSDHEFIPKFMRKGNHKGAYVNGIKLISVIVLSLLIIPMFGIGQVNEMVKFLIKLNSVCMPLRYLWVFVAYIGLKKAAAHSAEYIFTKNKTMGIFLGGWCFALTAASCALGMYDEDPFKFCMKVITPFVLIGLGLILPQIAKKQNNRS</sequence>
<feature type="transmembrane region" description="Helical" evidence="7">
    <location>
        <begin position="246"/>
        <end position="268"/>
    </location>
</feature>
<dbReference type="GO" id="GO:0005886">
    <property type="term" value="C:plasma membrane"/>
    <property type="evidence" value="ECO:0007669"/>
    <property type="project" value="UniProtKB-SubCell"/>
</dbReference>
<feature type="transmembrane region" description="Helical" evidence="7">
    <location>
        <begin position="49"/>
        <end position="67"/>
    </location>
</feature>
<reference evidence="9" key="1">
    <citation type="submission" date="2017-04" db="EMBL/GenBank/DDBJ databases">
        <authorList>
            <person name="Bumgarner R.E."/>
            <person name="Fredricks D.N."/>
            <person name="Srinivasan S."/>
        </authorList>
    </citation>
    <scope>NUCLEOTIDE SEQUENCE [LARGE SCALE GENOMIC DNA]</scope>
    <source>
        <strain evidence="9">KA00405</strain>
    </source>
</reference>